<comment type="caution">
    <text evidence="16">The sequence shown here is derived from an EMBL/GenBank/DDBJ whole genome shotgun (WGS) entry which is preliminary data.</text>
</comment>
<keyword evidence="4" id="KW-0479">Metal-binding</keyword>
<dbReference type="InterPro" id="IPR057618">
    <property type="entry name" value="Znf_POGZ/Z280C-D-like"/>
</dbReference>
<dbReference type="GO" id="GO:0000978">
    <property type="term" value="F:RNA polymerase II cis-regulatory region sequence-specific DNA binding"/>
    <property type="evidence" value="ECO:0007669"/>
    <property type="project" value="TreeGrafter"/>
</dbReference>
<dbReference type="GO" id="GO:0000981">
    <property type="term" value="F:DNA-binding transcription factor activity, RNA polymerase II-specific"/>
    <property type="evidence" value="ECO:0007669"/>
    <property type="project" value="TreeGrafter"/>
</dbReference>
<dbReference type="Gene3D" id="3.30.160.60">
    <property type="entry name" value="Classic Zinc Finger"/>
    <property type="match status" value="1"/>
</dbReference>
<keyword evidence="7" id="KW-0862">Zinc</keyword>
<dbReference type="FunFam" id="3.30.160.60:FF:000298">
    <property type="entry name" value="zinc finger protein 280D isoform X1"/>
    <property type="match status" value="1"/>
</dbReference>
<gene>
    <name evidence="16" type="ORF">PLEPLA_LOCUS11960</name>
</gene>
<feature type="compositionally biased region" description="Polar residues" evidence="14">
    <location>
        <begin position="35"/>
        <end position="55"/>
    </location>
</feature>
<evidence type="ECO:0000256" key="8">
    <source>
        <dbReference type="ARBA" id="ARBA00022843"/>
    </source>
</evidence>
<comment type="function">
    <text evidence="1">May function as a transcription factor.</text>
</comment>
<evidence type="ECO:0000256" key="1">
    <source>
        <dbReference type="ARBA" id="ARBA00003729"/>
    </source>
</evidence>
<dbReference type="SUPFAM" id="SSF57667">
    <property type="entry name" value="beta-beta-alpha zinc fingers"/>
    <property type="match status" value="1"/>
</dbReference>
<keyword evidence="6 13" id="KW-0863">Zinc-finger</keyword>
<evidence type="ECO:0000313" key="16">
    <source>
        <dbReference type="EMBL" id="CAB1424039.1"/>
    </source>
</evidence>
<protein>
    <recommendedName>
        <fullName evidence="15">C2H2-type domain-containing protein</fullName>
    </recommendedName>
</protein>
<keyword evidence="3" id="KW-1017">Isopeptide bond</keyword>
<evidence type="ECO:0000256" key="12">
    <source>
        <dbReference type="ARBA" id="ARBA00023242"/>
    </source>
</evidence>
<dbReference type="Proteomes" id="UP001153269">
    <property type="component" value="Unassembled WGS sequence"/>
</dbReference>
<evidence type="ECO:0000256" key="3">
    <source>
        <dbReference type="ARBA" id="ARBA00022499"/>
    </source>
</evidence>
<keyword evidence="17" id="KW-1185">Reference proteome</keyword>
<keyword evidence="8" id="KW-0832">Ubl conjugation</keyword>
<evidence type="ECO:0000256" key="5">
    <source>
        <dbReference type="ARBA" id="ARBA00022737"/>
    </source>
</evidence>
<keyword evidence="12" id="KW-0539">Nucleus</keyword>
<keyword evidence="10" id="KW-0238">DNA-binding</keyword>
<evidence type="ECO:0000256" key="6">
    <source>
        <dbReference type="ARBA" id="ARBA00022771"/>
    </source>
</evidence>
<evidence type="ECO:0000313" key="17">
    <source>
        <dbReference type="Proteomes" id="UP001153269"/>
    </source>
</evidence>
<evidence type="ECO:0000256" key="13">
    <source>
        <dbReference type="PROSITE-ProRule" id="PRU00042"/>
    </source>
</evidence>
<feature type="region of interest" description="Disordered" evidence="14">
    <location>
        <begin position="1"/>
        <end position="72"/>
    </location>
</feature>
<keyword evidence="9" id="KW-0805">Transcription regulation</keyword>
<evidence type="ECO:0000256" key="4">
    <source>
        <dbReference type="ARBA" id="ARBA00022723"/>
    </source>
</evidence>
<evidence type="ECO:0000256" key="11">
    <source>
        <dbReference type="ARBA" id="ARBA00023163"/>
    </source>
</evidence>
<dbReference type="PANTHER" id="PTHR24388:SF34">
    <property type="entry name" value="ZINC FINGER PROTEIN 280D"/>
    <property type="match status" value="1"/>
</dbReference>
<evidence type="ECO:0000256" key="2">
    <source>
        <dbReference type="ARBA" id="ARBA00004123"/>
    </source>
</evidence>
<feature type="compositionally biased region" description="Basic and acidic residues" evidence="14">
    <location>
        <begin position="697"/>
        <end position="707"/>
    </location>
</feature>
<accession>A0A9N7YH61</accession>
<dbReference type="GO" id="GO:0005634">
    <property type="term" value="C:nucleus"/>
    <property type="evidence" value="ECO:0007669"/>
    <property type="project" value="UniProtKB-SubCell"/>
</dbReference>
<dbReference type="EMBL" id="CADEAL010000702">
    <property type="protein sequence ID" value="CAB1424039.1"/>
    <property type="molecule type" value="Genomic_DNA"/>
</dbReference>
<feature type="region of interest" description="Disordered" evidence="14">
    <location>
        <begin position="687"/>
        <end position="707"/>
    </location>
</feature>
<sequence length="707" mass="79226">MECVEEELEPWQKQAHEVQMIEDDDDDEPIFVGVLSNNQKSSKPLPQPRQASSAGIQEMKRPDPQPSISSSRIMVPLNITGNTVTTATPTLAPATQQPVIVNNQGFIVTSPQLVNNPGFIASLGRQYPPGTSFAIVAAGQQQIFQQSPTVYSTQLNQLKPNQQIALQTFSVPTKANNTDQTPVKRGLILQQTDSVGKKAKLNLDASGTLENGINTKCPKCHEEFTMPEALKFHMMSCCIKVESTAPSAVNSGVNKRIMLVSEFYYGHFEGDGSNMEVQKTNGTFKCQSCLKTLKNNIRFMNHMKHHLELEKQNSESWESYTTCQHCYRQYMTPFQLQCHIESAHSSMESSTICKICELAFESEQVLLEHMKDNHKPGEMPYVCQVCNYRSSFFSDVETHFRTVHENTKDLLCPFCLRVLKTSHMYMQHYMKHQKKGIHRCGKCRLNFLTYKEKLEHRTHFHKTFRKPKALEGLPPGTKVTIRASVSGKTPLASTSPERSTVTVTPGITCVTSPAGSLVSVSKAKSNVAGAAKGKVTQSKKKEPRPSKLNVALRNLRINQGSHTCIECNAKINDLFSHFPMVSNCGACKYQTSCKVAIGNHMIRYHSTITKNRFLRKESKKNASKLKLTIVCLNCDLLMDASIGGDLMSKHLNDRPNHICKVIQEKADVKNKDRAQYVLEQPPKTVYLTATPFPPTPKETDIKLEEKD</sequence>
<dbReference type="Pfam" id="PF25429">
    <property type="entry name" value="zf-POGZ"/>
    <property type="match status" value="1"/>
</dbReference>
<dbReference type="PANTHER" id="PTHR24388">
    <property type="entry name" value="ZINC FINGER PROTEIN"/>
    <property type="match status" value="1"/>
</dbReference>
<dbReference type="Pfam" id="PF25414">
    <property type="entry name" value="zf-C2H2_Z280C_D"/>
    <property type="match status" value="1"/>
</dbReference>
<dbReference type="InterPro" id="IPR050527">
    <property type="entry name" value="Snail/Krueppel_Znf"/>
</dbReference>
<keyword evidence="5" id="KW-0677">Repeat</keyword>
<dbReference type="InterPro" id="IPR059074">
    <property type="entry name" value="zf-C2H2_Z280C_D"/>
</dbReference>
<evidence type="ECO:0000259" key="15">
    <source>
        <dbReference type="PROSITE" id="PS50157"/>
    </source>
</evidence>
<organism evidence="16 17">
    <name type="scientific">Pleuronectes platessa</name>
    <name type="common">European plaice</name>
    <dbReference type="NCBI Taxonomy" id="8262"/>
    <lineage>
        <taxon>Eukaryota</taxon>
        <taxon>Metazoa</taxon>
        <taxon>Chordata</taxon>
        <taxon>Craniata</taxon>
        <taxon>Vertebrata</taxon>
        <taxon>Euteleostomi</taxon>
        <taxon>Actinopterygii</taxon>
        <taxon>Neopterygii</taxon>
        <taxon>Teleostei</taxon>
        <taxon>Neoteleostei</taxon>
        <taxon>Acanthomorphata</taxon>
        <taxon>Carangaria</taxon>
        <taxon>Pleuronectiformes</taxon>
        <taxon>Pleuronectoidei</taxon>
        <taxon>Pleuronectidae</taxon>
        <taxon>Pleuronectes</taxon>
    </lineage>
</organism>
<dbReference type="GO" id="GO:0008270">
    <property type="term" value="F:zinc ion binding"/>
    <property type="evidence" value="ECO:0007669"/>
    <property type="project" value="UniProtKB-KW"/>
</dbReference>
<evidence type="ECO:0000256" key="7">
    <source>
        <dbReference type="ARBA" id="ARBA00022833"/>
    </source>
</evidence>
<proteinExistence type="predicted"/>
<evidence type="ECO:0000256" key="9">
    <source>
        <dbReference type="ARBA" id="ARBA00023015"/>
    </source>
</evidence>
<dbReference type="SMART" id="SM00355">
    <property type="entry name" value="ZnF_C2H2"/>
    <property type="match status" value="8"/>
</dbReference>
<dbReference type="InterPro" id="IPR036236">
    <property type="entry name" value="Znf_C2H2_sf"/>
</dbReference>
<feature type="compositionally biased region" description="Acidic residues" evidence="14">
    <location>
        <begin position="20"/>
        <end position="29"/>
    </location>
</feature>
<dbReference type="AlphaFoldDB" id="A0A9N7YH61"/>
<dbReference type="PROSITE" id="PS00028">
    <property type="entry name" value="ZINC_FINGER_C2H2_1"/>
    <property type="match status" value="4"/>
</dbReference>
<dbReference type="PROSITE" id="PS50157">
    <property type="entry name" value="ZINC_FINGER_C2H2_2"/>
    <property type="match status" value="2"/>
</dbReference>
<evidence type="ECO:0000256" key="10">
    <source>
        <dbReference type="ARBA" id="ARBA00023125"/>
    </source>
</evidence>
<dbReference type="InterPro" id="IPR013087">
    <property type="entry name" value="Znf_C2H2_type"/>
</dbReference>
<name>A0A9N7YH61_PLEPL</name>
<feature type="domain" description="C2H2-type" evidence="15">
    <location>
        <begin position="284"/>
        <end position="311"/>
    </location>
</feature>
<comment type="subcellular location">
    <subcellularLocation>
        <location evidence="2">Nucleus</location>
    </subcellularLocation>
</comment>
<keyword evidence="11" id="KW-0804">Transcription</keyword>
<reference evidence="16" key="1">
    <citation type="submission" date="2020-03" db="EMBL/GenBank/DDBJ databases">
        <authorList>
            <person name="Weist P."/>
        </authorList>
    </citation>
    <scope>NUCLEOTIDE SEQUENCE</scope>
</reference>
<feature type="domain" description="C2H2-type" evidence="15">
    <location>
        <begin position="381"/>
        <end position="409"/>
    </location>
</feature>
<evidence type="ECO:0000256" key="14">
    <source>
        <dbReference type="SAM" id="MobiDB-lite"/>
    </source>
</evidence>